<keyword evidence="2" id="KW-0732">Signal</keyword>
<dbReference type="SUPFAM" id="SSF111384">
    <property type="entry name" value="OmpH-like"/>
    <property type="match status" value="1"/>
</dbReference>
<feature type="transmembrane region" description="Helical" evidence="3">
    <location>
        <begin position="6"/>
        <end position="23"/>
    </location>
</feature>
<dbReference type="InterPro" id="IPR005632">
    <property type="entry name" value="Chaperone_Skp"/>
</dbReference>
<keyword evidence="5" id="KW-1185">Reference proteome</keyword>
<dbReference type="PANTHER" id="PTHR35089:SF1">
    <property type="entry name" value="CHAPERONE PROTEIN SKP"/>
    <property type="match status" value="1"/>
</dbReference>
<keyword evidence="3" id="KW-0472">Membrane</keyword>
<dbReference type="GO" id="GO:0050821">
    <property type="term" value="P:protein stabilization"/>
    <property type="evidence" value="ECO:0007669"/>
    <property type="project" value="TreeGrafter"/>
</dbReference>
<dbReference type="EMBL" id="AP026867">
    <property type="protein sequence ID" value="BDS10658.1"/>
    <property type="molecule type" value="Genomic_DNA"/>
</dbReference>
<dbReference type="Pfam" id="PF03938">
    <property type="entry name" value="OmpH"/>
    <property type="match status" value="1"/>
</dbReference>
<dbReference type="Gene3D" id="3.30.910.20">
    <property type="entry name" value="Skp domain"/>
    <property type="match status" value="1"/>
</dbReference>
<gene>
    <name evidence="4" type="ORF">AsAng_0013670</name>
</gene>
<evidence type="ECO:0000256" key="3">
    <source>
        <dbReference type="SAM" id="Phobius"/>
    </source>
</evidence>
<comment type="similarity">
    <text evidence="1">Belongs to the Skp family.</text>
</comment>
<accession>A0A915YCP3</accession>
<dbReference type="KEGG" id="aup:AsAng_0013670"/>
<dbReference type="GO" id="GO:0051082">
    <property type="term" value="F:unfolded protein binding"/>
    <property type="evidence" value="ECO:0007669"/>
    <property type="project" value="InterPro"/>
</dbReference>
<dbReference type="GO" id="GO:0005829">
    <property type="term" value="C:cytosol"/>
    <property type="evidence" value="ECO:0007669"/>
    <property type="project" value="TreeGrafter"/>
</dbReference>
<protein>
    <submittedName>
        <fullName evidence="4">OmpH family outer membrane protein</fullName>
    </submittedName>
</protein>
<dbReference type="SMART" id="SM00935">
    <property type="entry name" value="OmpH"/>
    <property type="match status" value="1"/>
</dbReference>
<keyword evidence="3" id="KW-0812">Transmembrane</keyword>
<dbReference type="InterPro" id="IPR024930">
    <property type="entry name" value="Skp_dom_sf"/>
</dbReference>
<name>A0A915YCP3_9BACT</name>
<evidence type="ECO:0000313" key="5">
    <source>
        <dbReference type="Proteomes" id="UP001060919"/>
    </source>
</evidence>
<proteinExistence type="inferred from homology"/>
<sequence length="175" mass="19987">MKQSLPWILLSIILGSGLIFQTISNKQELKTAYVTNAKLYAEFQLSKDLNAKIQEVQLARKAIMDSLGMQLTQLEKRLVDKTATEQDKAEFSRMSNEYRLKQQQFTEDNALLTQQYQEQISNQLNQYLKDFTAANEYDYIFGATGDGSLMGAKDAYNVTDLVLNYANQRYKGVAK</sequence>
<evidence type="ECO:0000256" key="1">
    <source>
        <dbReference type="ARBA" id="ARBA00009091"/>
    </source>
</evidence>
<evidence type="ECO:0000256" key="2">
    <source>
        <dbReference type="ARBA" id="ARBA00022729"/>
    </source>
</evidence>
<dbReference type="RefSeq" id="WP_264791943.1">
    <property type="nucleotide sequence ID" value="NZ_AP026867.1"/>
</dbReference>
<dbReference type="AlphaFoldDB" id="A0A915YCP3"/>
<reference evidence="4" key="1">
    <citation type="submission" date="2022-09" db="EMBL/GenBank/DDBJ databases">
        <title>Aureispira anguillicida sp. nov., isolated from Leptocephalus of Japanese eel Anguilla japonica.</title>
        <authorList>
            <person name="Yuasa K."/>
            <person name="Mekata T."/>
            <person name="Ikunari K."/>
        </authorList>
    </citation>
    <scope>NUCLEOTIDE SEQUENCE</scope>
    <source>
        <strain evidence="4">EL160426</strain>
    </source>
</reference>
<dbReference type="Proteomes" id="UP001060919">
    <property type="component" value="Chromosome"/>
</dbReference>
<organism evidence="4 5">
    <name type="scientific">Aureispira anguillae</name>
    <dbReference type="NCBI Taxonomy" id="2864201"/>
    <lineage>
        <taxon>Bacteria</taxon>
        <taxon>Pseudomonadati</taxon>
        <taxon>Bacteroidota</taxon>
        <taxon>Saprospiria</taxon>
        <taxon>Saprospirales</taxon>
        <taxon>Saprospiraceae</taxon>
        <taxon>Aureispira</taxon>
    </lineage>
</organism>
<keyword evidence="3" id="KW-1133">Transmembrane helix</keyword>
<evidence type="ECO:0000313" key="4">
    <source>
        <dbReference type="EMBL" id="BDS10658.1"/>
    </source>
</evidence>
<dbReference type="PANTHER" id="PTHR35089">
    <property type="entry name" value="CHAPERONE PROTEIN SKP"/>
    <property type="match status" value="1"/>
</dbReference>